<gene>
    <name evidence="3" type="ORF">UFOPK1722_01408</name>
</gene>
<keyword evidence="1" id="KW-0472">Membrane</keyword>
<organism evidence="3">
    <name type="scientific">freshwater metagenome</name>
    <dbReference type="NCBI Taxonomy" id="449393"/>
    <lineage>
        <taxon>unclassified sequences</taxon>
        <taxon>metagenomes</taxon>
        <taxon>ecological metagenomes</taxon>
    </lineage>
</organism>
<keyword evidence="1" id="KW-0812">Transmembrane</keyword>
<dbReference type="InterPro" id="IPR028087">
    <property type="entry name" value="Tad_N"/>
</dbReference>
<evidence type="ECO:0000259" key="2">
    <source>
        <dbReference type="Pfam" id="PF13400"/>
    </source>
</evidence>
<evidence type="ECO:0000256" key="1">
    <source>
        <dbReference type="SAM" id="Phobius"/>
    </source>
</evidence>
<name>A0A6J6FIL0_9ZZZZ</name>
<feature type="domain" description="Putative Flp pilus-assembly TadG-like N-terminal" evidence="2">
    <location>
        <begin position="13"/>
        <end position="59"/>
    </location>
</feature>
<dbReference type="EMBL" id="CAEZTS010000137">
    <property type="protein sequence ID" value="CAB4586824.1"/>
    <property type="molecule type" value="Genomic_DNA"/>
</dbReference>
<evidence type="ECO:0000313" key="3">
    <source>
        <dbReference type="EMBL" id="CAB4586824.1"/>
    </source>
</evidence>
<sequence length="134" mass="14229">MVEMAKPSVRDRGVVTAMVTALVLTFVVIAGLAVDSGRLVAAHVTAGDHAENAARAGAQEVTLVRLGWRLVDPRRATVTARAYLDAHGLDGDVSADFRGVTVTVRLRQPTTLLRLVGVDDRVVSSTRTARLVST</sequence>
<accession>A0A6J6FIL0</accession>
<protein>
    <submittedName>
        <fullName evidence="3">Unannotated protein</fullName>
    </submittedName>
</protein>
<dbReference type="Pfam" id="PF13400">
    <property type="entry name" value="Tad"/>
    <property type="match status" value="1"/>
</dbReference>
<proteinExistence type="predicted"/>
<reference evidence="3" key="1">
    <citation type="submission" date="2020-05" db="EMBL/GenBank/DDBJ databases">
        <authorList>
            <person name="Chiriac C."/>
            <person name="Salcher M."/>
            <person name="Ghai R."/>
            <person name="Kavagutti S V."/>
        </authorList>
    </citation>
    <scope>NUCLEOTIDE SEQUENCE</scope>
</reference>
<keyword evidence="1" id="KW-1133">Transmembrane helix</keyword>
<feature type="transmembrane region" description="Helical" evidence="1">
    <location>
        <begin position="12"/>
        <end position="34"/>
    </location>
</feature>
<dbReference type="AlphaFoldDB" id="A0A6J6FIL0"/>